<protein>
    <submittedName>
        <fullName evidence="15">TonB-dependent siderophore receptor</fullName>
    </submittedName>
</protein>
<evidence type="ECO:0000256" key="7">
    <source>
        <dbReference type="ARBA" id="ARBA00023136"/>
    </source>
</evidence>
<evidence type="ECO:0000256" key="12">
    <source>
        <dbReference type="SAM" id="SignalP"/>
    </source>
</evidence>
<dbReference type="Proteomes" id="UP000284006">
    <property type="component" value="Unassembled WGS sequence"/>
</dbReference>
<feature type="domain" description="TonB-dependent receptor-like beta-barrel" evidence="13">
    <location>
        <begin position="258"/>
        <end position="693"/>
    </location>
</feature>
<keyword evidence="16" id="KW-1185">Reference proteome</keyword>
<accession>A0A418Y4G8</accession>
<gene>
    <name evidence="15" type="ORF">D3872_08130</name>
</gene>
<evidence type="ECO:0000256" key="8">
    <source>
        <dbReference type="ARBA" id="ARBA00023170"/>
    </source>
</evidence>
<evidence type="ECO:0000256" key="3">
    <source>
        <dbReference type="ARBA" id="ARBA00022448"/>
    </source>
</evidence>
<keyword evidence="8 15" id="KW-0675">Receptor</keyword>
<dbReference type="InterPro" id="IPR039426">
    <property type="entry name" value="TonB-dep_rcpt-like"/>
</dbReference>
<keyword evidence="3 10" id="KW-0813">Transport</keyword>
<evidence type="ECO:0000313" key="15">
    <source>
        <dbReference type="EMBL" id="RJG20648.1"/>
    </source>
</evidence>
<evidence type="ECO:0000256" key="5">
    <source>
        <dbReference type="ARBA" id="ARBA00022692"/>
    </source>
</evidence>
<evidence type="ECO:0000256" key="2">
    <source>
        <dbReference type="ARBA" id="ARBA00009810"/>
    </source>
</evidence>
<comment type="subcellular location">
    <subcellularLocation>
        <location evidence="1 10">Cell outer membrane</location>
        <topology evidence="1 10">Multi-pass membrane protein</topology>
    </subcellularLocation>
</comment>
<dbReference type="InterPro" id="IPR012910">
    <property type="entry name" value="Plug_dom"/>
</dbReference>
<keyword evidence="4 10" id="KW-1134">Transmembrane beta strand</keyword>
<keyword evidence="9 10" id="KW-0998">Cell outer membrane</keyword>
<name>A0A418Y4G8_9BURK</name>
<feature type="domain" description="TonB-dependent receptor plug" evidence="14">
    <location>
        <begin position="83"/>
        <end position="185"/>
    </location>
</feature>
<evidence type="ECO:0000256" key="11">
    <source>
        <dbReference type="RuleBase" id="RU003357"/>
    </source>
</evidence>
<dbReference type="PANTHER" id="PTHR32552">
    <property type="entry name" value="FERRICHROME IRON RECEPTOR-RELATED"/>
    <property type="match status" value="1"/>
</dbReference>
<dbReference type="FunFam" id="2.40.170.20:FF:000005">
    <property type="entry name" value="TonB-dependent siderophore receptor"/>
    <property type="match status" value="1"/>
</dbReference>
<dbReference type="GO" id="GO:0038023">
    <property type="term" value="F:signaling receptor activity"/>
    <property type="evidence" value="ECO:0007669"/>
    <property type="project" value="InterPro"/>
</dbReference>
<keyword evidence="6 11" id="KW-0798">TonB box</keyword>
<evidence type="ECO:0000256" key="1">
    <source>
        <dbReference type="ARBA" id="ARBA00004571"/>
    </source>
</evidence>
<evidence type="ECO:0000256" key="10">
    <source>
        <dbReference type="PROSITE-ProRule" id="PRU01360"/>
    </source>
</evidence>
<evidence type="ECO:0000256" key="9">
    <source>
        <dbReference type="ARBA" id="ARBA00023237"/>
    </source>
</evidence>
<feature type="chain" id="PRO_5019076627" evidence="12">
    <location>
        <begin position="24"/>
        <end position="724"/>
    </location>
</feature>
<sequence length="724" mass="77944">MHPSRHCTLALFLAATYPLAAYSAEPEGGAATAVAATAVAGEAAAAAGDAPVPKKDVVEIKAARQNYRALSATGATKTDTLLKDLPQSVRVLTSDLLKDVGVIDLAGALDLSSGISRQSNLGGLWDSYAMRGFTGDPNFGSDYMVNGFSSSRGYNGLRDSASTQSVEVLKGPASALYGRGEPGGTVNITTKKPRFKPEYSIEGSVGSHNMRRGAVDLTGPVTDTIAYRLNAAHEQGDSFRDTLHYKRSFISPSFVWLLGDSTTISYEVEASKQETPFDRGVVAVNGVLGLVPNSRFLGEPGDGPITIESLGQQLFIEHQLNDDWKVQTGVSYRDSSMEGFSTEANNLLADGQTLRRQRRHRDFSATDMSGRLEVLGKFSIASMAHSVLFGVDGYKFDDTRLQLRRNPSATNPYSINIYNPVYGGVADPLAVSINTVEEQTSHGFYAQDQIDLSEQWKAMVGVRYDSYDQTVTNRRFAVSNSQSLSATSPRVGVVYQPTKEISLYVTAAKGFRPNSGISIDNKAFPAEESKSYEVGGKLETADGKIIGTLAVYKISKENVLTTNPVNTDFSISAGEVGSKGVELDVSGEIWKNVRMSAAYAYTDATVTKGDNTIKTGAQFPNVPKHSGSAVVTRMFKIGDASASLGGGFIYVGERLGDVAATTSFRLPGYTTARLISSYSPTKKLRLSLNVDNLFDKEYYASSYSQVWIAPGTARTVVFNAQYKF</sequence>
<dbReference type="Gene3D" id="2.40.170.20">
    <property type="entry name" value="TonB-dependent receptor, beta-barrel domain"/>
    <property type="match status" value="1"/>
</dbReference>
<feature type="signal peptide" evidence="12">
    <location>
        <begin position="1"/>
        <end position="23"/>
    </location>
</feature>
<keyword evidence="5 10" id="KW-0812">Transmembrane</keyword>
<dbReference type="GO" id="GO:0015891">
    <property type="term" value="P:siderophore transport"/>
    <property type="evidence" value="ECO:0007669"/>
    <property type="project" value="InterPro"/>
</dbReference>
<dbReference type="GO" id="GO:0009279">
    <property type="term" value="C:cell outer membrane"/>
    <property type="evidence" value="ECO:0007669"/>
    <property type="project" value="UniProtKB-SubCell"/>
</dbReference>
<evidence type="ECO:0000259" key="14">
    <source>
        <dbReference type="Pfam" id="PF07715"/>
    </source>
</evidence>
<evidence type="ECO:0000313" key="16">
    <source>
        <dbReference type="Proteomes" id="UP000284006"/>
    </source>
</evidence>
<dbReference type="InterPro" id="IPR000531">
    <property type="entry name" value="Beta-barrel_TonB"/>
</dbReference>
<dbReference type="OrthoDB" id="9790771at2"/>
<dbReference type="PANTHER" id="PTHR32552:SF90">
    <property type="entry name" value="METAL-PSEUDOPALINE RECEPTOR CNTO"/>
    <property type="match status" value="1"/>
</dbReference>
<dbReference type="PROSITE" id="PS52016">
    <property type="entry name" value="TONB_DEPENDENT_REC_3"/>
    <property type="match status" value="1"/>
</dbReference>
<dbReference type="AlphaFoldDB" id="A0A418Y4G8"/>
<dbReference type="Pfam" id="PF07715">
    <property type="entry name" value="Plug"/>
    <property type="match status" value="1"/>
</dbReference>
<dbReference type="Pfam" id="PF00593">
    <property type="entry name" value="TonB_dep_Rec_b-barrel"/>
    <property type="match status" value="1"/>
</dbReference>
<organism evidence="15 16">
    <name type="scientific">Massilia cavernae</name>
    <dbReference type="NCBI Taxonomy" id="2320864"/>
    <lineage>
        <taxon>Bacteria</taxon>
        <taxon>Pseudomonadati</taxon>
        <taxon>Pseudomonadota</taxon>
        <taxon>Betaproteobacteria</taxon>
        <taxon>Burkholderiales</taxon>
        <taxon>Oxalobacteraceae</taxon>
        <taxon>Telluria group</taxon>
        <taxon>Massilia</taxon>
    </lineage>
</organism>
<dbReference type="GO" id="GO:0015344">
    <property type="term" value="F:siderophore uptake transmembrane transporter activity"/>
    <property type="evidence" value="ECO:0007669"/>
    <property type="project" value="TreeGrafter"/>
</dbReference>
<dbReference type="EMBL" id="QYUP01000080">
    <property type="protein sequence ID" value="RJG20648.1"/>
    <property type="molecule type" value="Genomic_DNA"/>
</dbReference>
<dbReference type="InterPro" id="IPR036942">
    <property type="entry name" value="Beta-barrel_TonB_sf"/>
</dbReference>
<dbReference type="NCBIfam" id="TIGR01783">
    <property type="entry name" value="TonB-siderophor"/>
    <property type="match status" value="1"/>
</dbReference>
<proteinExistence type="inferred from homology"/>
<keyword evidence="7 10" id="KW-0472">Membrane</keyword>
<comment type="caution">
    <text evidence="15">The sequence shown here is derived from an EMBL/GenBank/DDBJ whole genome shotgun (WGS) entry which is preliminary data.</text>
</comment>
<keyword evidence="12" id="KW-0732">Signal</keyword>
<dbReference type="Gene3D" id="2.170.130.10">
    <property type="entry name" value="TonB-dependent receptor, plug domain"/>
    <property type="match status" value="1"/>
</dbReference>
<dbReference type="SUPFAM" id="SSF56935">
    <property type="entry name" value="Porins"/>
    <property type="match status" value="1"/>
</dbReference>
<evidence type="ECO:0000256" key="6">
    <source>
        <dbReference type="ARBA" id="ARBA00023077"/>
    </source>
</evidence>
<evidence type="ECO:0000256" key="4">
    <source>
        <dbReference type="ARBA" id="ARBA00022452"/>
    </source>
</evidence>
<evidence type="ECO:0000259" key="13">
    <source>
        <dbReference type="Pfam" id="PF00593"/>
    </source>
</evidence>
<reference evidence="15 16" key="1">
    <citation type="submission" date="2018-09" db="EMBL/GenBank/DDBJ databases">
        <authorList>
            <person name="Zhu H."/>
        </authorList>
    </citation>
    <scope>NUCLEOTIDE SEQUENCE [LARGE SCALE GENOMIC DNA]</scope>
    <source>
        <strain evidence="15 16">K1S02-61</strain>
    </source>
</reference>
<dbReference type="CDD" id="cd01347">
    <property type="entry name" value="ligand_gated_channel"/>
    <property type="match status" value="1"/>
</dbReference>
<dbReference type="RefSeq" id="WP_119810303.1">
    <property type="nucleotide sequence ID" value="NZ_QYUP01000080.1"/>
</dbReference>
<dbReference type="InterPro" id="IPR010105">
    <property type="entry name" value="TonB_sidphr_rcpt"/>
</dbReference>
<comment type="similarity">
    <text evidence="2 10 11">Belongs to the TonB-dependent receptor family.</text>
</comment>
<dbReference type="InterPro" id="IPR037066">
    <property type="entry name" value="Plug_dom_sf"/>
</dbReference>